<accession>A0ACC2ZSA1</accession>
<reference evidence="1" key="1">
    <citation type="submission" date="2022-10" db="EMBL/GenBank/DDBJ databases">
        <title>Culturing micro-colonial fungi from biological soil crusts in the Mojave desert and describing Neophaeococcomyces mojavensis, and introducing the new genera and species Taxawa tesnikishii.</title>
        <authorList>
            <person name="Kurbessoian T."/>
            <person name="Stajich J.E."/>
        </authorList>
    </citation>
    <scope>NUCLEOTIDE SEQUENCE</scope>
    <source>
        <strain evidence="1">JES_112</strain>
    </source>
</reference>
<evidence type="ECO:0000313" key="2">
    <source>
        <dbReference type="Proteomes" id="UP001172386"/>
    </source>
</evidence>
<dbReference type="Proteomes" id="UP001172386">
    <property type="component" value="Unassembled WGS sequence"/>
</dbReference>
<gene>
    <name evidence="1" type="ORF">H2198_010203</name>
</gene>
<sequence>MRPCSGILCQGIRGDDKVVTSVRELSPAHPPPVETAISTEITEILDRLHACEAGLEMRRGYLKAMEYALRICVLTHPIPNDLSDAWHQLLPNIVAKHRGDSSDLFAAAFEQSLMVLTEQIGAPDSPS</sequence>
<protein>
    <submittedName>
        <fullName evidence="1">Uncharacterized protein</fullName>
    </submittedName>
</protein>
<organism evidence="1 2">
    <name type="scientific">Neophaeococcomyces mojaviensis</name>
    <dbReference type="NCBI Taxonomy" id="3383035"/>
    <lineage>
        <taxon>Eukaryota</taxon>
        <taxon>Fungi</taxon>
        <taxon>Dikarya</taxon>
        <taxon>Ascomycota</taxon>
        <taxon>Pezizomycotina</taxon>
        <taxon>Eurotiomycetes</taxon>
        <taxon>Chaetothyriomycetidae</taxon>
        <taxon>Chaetothyriales</taxon>
        <taxon>Chaetothyriales incertae sedis</taxon>
        <taxon>Neophaeococcomyces</taxon>
    </lineage>
</organism>
<dbReference type="EMBL" id="JAPDRQ010000337">
    <property type="protein sequence ID" value="KAJ9650483.1"/>
    <property type="molecule type" value="Genomic_DNA"/>
</dbReference>
<evidence type="ECO:0000313" key="1">
    <source>
        <dbReference type="EMBL" id="KAJ9650483.1"/>
    </source>
</evidence>
<keyword evidence="2" id="KW-1185">Reference proteome</keyword>
<comment type="caution">
    <text evidence="1">The sequence shown here is derived from an EMBL/GenBank/DDBJ whole genome shotgun (WGS) entry which is preliminary data.</text>
</comment>
<proteinExistence type="predicted"/>
<name>A0ACC2ZSA1_9EURO</name>